<accession>F0NZL7</accession>
<protein>
    <recommendedName>
        <fullName evidence="4">Lipoprotein</fullName>
    </recommendedName>
</protein>
<feature type="signal peptide" evidence="1">
    <location>
        <begin position="1"/>
        <end position="21"/>
    </location>
</feature>
<dbReference type="STRING" id="865938.Weevi_0557"/>
<dbReference type="GO" id="GO:0043165">
    <property type="term" value="P:Gram-negative-bacterium-type cell outer membrane assembly"/>
    <property type="evidence" value="ECO:0007669"/>
    <property type="project" value="InterPro"/>
</dbReference>
<evidence type="ECO:0000256" key="1">
    <source>
        <dbReference type="SAM" id="SignalP"/>
    </source>
</evidence>
<name>F0NZL7_WEEVC</name>
<reference evidence="3" key="2">
    <citation type="journal article" date="2011" name="Stand. Genomic Sci.">
        <title>Complete genome sequence of Weeksella virosa type strain (9751T).</title>
        <authorList>
            <person name="Lang E."/>
            <person name="Teshima H."/>
            <person name="Lucas S."/>
            <person name="Lapidus A."/>
            <person name="Hammon N."/>
            <person name="Deshpande S."/>
            <person name="Nolan M."/>
            <person name="Cheng J."/>
            <person name="Pitluck S."/>
            <person name="Liolios K."/>
            <person name="Pagani I."/>
            <person name="Mikhailova N."/>
            <person name="Ivanova N."/>
            <person name="Mavromatis K."/>
            <person name="Pati A."/>
            <person name="Tapia R."/>
            <person name="Han C."/>
            <person name="Goodwin L."/>
            <person name="Chen A."/>
            <person name="Palaniappan K."/>
            <person name="Land M."/>
            <person name="Hauser L."/>
            <person name="Chang Y."/>
            <person name="Jeffries C."/>
            <person name="Brambilla E."/>
            <person name="Kopitz M."/>
            <person name="Rohde M."/>
            <person name="Goker M."/>
            <person name="Tindall B."/>
            <person name="Detter J."/>
            <person name="Woyke T."/>
            <person name="Bristow J."/>
            <person name="Eisen J."/>
            <person name="Markowitz V."/>
            <person name="Hugenholtz P."/>
            <person name="Klenk H."/>
            <person name="Kyrpides N."/>
        </authorList>
    </citation>
    <scope>NUCLEOTIDE SEQUENCE [LARGE SCALE GENOMIC DNA]</scope>
    <source>
        <strain evidence="3">ATCC 43766 / DSM 16922 / JCM 21250 / NBRC 16016 / NCTC 11634 / CL345/78</strain>
    </source>
</reference>
<dbReference type="InterPro" id="IPR007485">
    <property type="entry name" value="LPS_assembly_LptE"/>
</dbReference>
<dbReference type="eggNOG" id="ENOG5032RR7">
    <property type="taxonomic scope" value="Bacteria"/>
</dbReference>
<feature type="chain" id="PRO_5003253621" description="Lipoprotein" evidence="1">
    <location>
        <begin position="22"/>
        <end position="172"/>
    </location>
</feature>
<dbReference type="AlphaFoldDB" id="F0NZL7"/>
<keyword evidence="1" id="KW-0732">Signal</keyword>
<dbReference type="OrthoDB" id="9790776at2"/>
<dbReference type="Pfam" id="PF04390">
    <property type="entry name" value="LptE"/>
    <property type="match status" value="1"/>
</dbReference>
<organism evidence="2 3">
    <name type="scientific">Weeksella virosa (strain ATCC 43766 / DSM 16922 / JCM 21250 / CCUG 30538 / CDC 9751 / IAM 14551 / NBRC 16016 / NCTC 11634 / CL345/78)</name>
    <dbReference type="NCBI Taxonomy" id="865938"/>
    <lineage>
        <taxon>Bacteria</taxon>
        <taxon>Pseudomonadati</taxon>
        <taxon>Bacteroidota</taxon>
        <taxon>Flavobacteriia</taxon>
        <taxon>Flavobacteriales</taxon>
        <taxon>Weeksellaceae</taxon>
        <taxon>Weeksella</taxon>
    </lineage>
</organism>
<evidence type="ECO:0000313" key="3">
    <source>
        <dbReference type="Proteomes" id="UP000008641"/>
    </source>
</evidence>
<dbReference type="HOGENOM" id="CLU_114082_1_1_10"/>
<keyword evidence="3" id="KW-1185">Reference proteome</keyword>
<reference evidence="2 3" key="1">
    <citation type="journal article" date="2011" name="Stand. Genomic Sci.">
        <title>Complete genome sequence of Weeksella virosa type strain (9751).</title>
        <authorList>
            <person name="Lang E."/>
            <person name="Teshima H."/>
            <person name="Lucas S."/>
            <person name="Lapidus A."/>
            <person name="Hammon N."/>
            <person name="Deshpande S."/>
            <person name="Nolan M."/>
            <person name="Cheng J.F."/>
            <person name="Pitluck S."/>
            <person name="Liolios K."/>
            <person name="Pagani I."/>
            <person name="Mikhailova N."/>
            <person name="Ivanova N."/>
            <person name="Mavromatis K."/>
            <person name="Pati A."/>
            <person name="Tapia R."/>
            <person name="Han C."/>
            <person name="Goodwin L."/>
            <person name="Chen A."/>
            <person name="Palaniappan K."/>
            <person name="Land M."/>
            <person name="Hauser L."/>
            <person name="Chang Y.J."/>
            <person name="Jeffries C.D."/>
            <person name="Brambilla E.M."/>
            <person name="Kopitz M."/>
            <person name="Rohde M."/>
            <person name="Goker M."/>
            <person name="Tindall B.J."/>
            <person name="Detter J.C."/>
            <person name="Woyke T."/>
            <person name="Bristow J."/>
            <person name="Eisen J.A."/>
            <person name="Markowitz V."/>
            <person name="Hugenholtz P."/>
            <person name="Klenk H.P."/>
            <person name="Kyrpides N.C."/>
        </authorList>
    </citation>
    <scope>NUCLEOTIDE SEQUENCE [LARGE SCALE GENOMIC DNA]</scope>
    <source>
        <strain evidence="3">ATCC 43766 / DSM 16922 / JCM 21250 / NBRC 16016 / NCTC 11634 / CL345/78</strain>
    </source>
</reference>
<evidence type="ECO:0008006" key="4">
    <source>
        <dbReference type="Google" id="ProtNLM"/>
    </source>
</evidence>
<proteinExistence type="predicted"/>
<sequence length="172" mass="19650">MMKQKHFLFVGFCLLSLLLSACYTLSGSSISRDWDTIYVATFPNRAPLQNPNLSQEFTIELQDIFRNRTKLNLTDNEDADLIIEGEINNYQVASTQIQSTTQGEQAAKSRLTIGVSVRYINNKDESKSFNKSYSDFEEFDGTQTLSEVEDALVPEIVNRLKQQIFNDIAMDW</sequence>
<evidence type="ECO:0000313" key="2">
    <source>
        <dbReference type="EMBL" id="ADX67276.1"/>
    </source>
</evidence>
<dbReference type="GO" id="GO:0019867">
    <property type="term" value="C:outer membrane"/>
    <property type="evidence" value="ECO:0007669"/>
    <property type="project" value="InterPro"/>
</dbReference>
<gene>
    <name evidence="2" type="ordered locus">Weevi_0557</name>
</gene>
<dbReference type="EMBL" id="CP002455">
    <property type="protein sequence ID" value="ADX67276.1"/>
    <property type="molecule type" value="Genomic_DNA"/>
</dbReference>
<dbReference type="Proteomes" id="UP000008641">
    <property type="component" value="Chromosome"/>
</dbReference>
<dbReference type="RefSeq" id="WP_013597668.1">
    <property type="nucleotide sequence ID" value="NC_015144.1"/>
</dbReference>
<dbReference type="PROSITE" id="PS51257">
    <property type="entry name" value="PROKAR_LIPOPROTEIN"/>
    <property type="match status" value="1"/>
</dbReference>
<dbReference type="KEGG" id="wvi:Weevi_0557"/>